<dbReference type="EMBL" id="JBJIAA010000002">
    <property type="protein sequence ID" value="MFL0249282.1"/>
    <property type="molecule type" value="Genomic_DNA"/>
</dbReference>
<dbReference type="PANTHER" id="PTHR39430">
    <property type="entry name" value="MEMBRANE-ASSOCIATED PROTEASE-RELATED"/>
    <property type="match status" value="1"/>
</dbReference>
<dbReference type="InterPro" id="IPR003675">
    <property type="entry name" value="Rce1/LyrA-like_dom"/>
</dbReference>
<dbReference type="GO" id="GO:0016787">
    <property type="term" value="F:hydrolase activity"/>
    <property type="evidence" value="ECO:0007669"/>
    <property type="project" value="UniProtKB-KW"/>
</dbReference>
<keyword evidence="1" id="KW-1133">Transmembrane helix</keyword>
<keyword evidence="3" id="KW-0378">Hydrolase</keyword>
<protein>
    <submittedName>
        <fullName evidence="3">CPBP family intramembrane glutamic endopeptidase</fullName>
        <ecNumber evidence="3">3.4.-.-</ecNumber>
    </submittedName>
</protein>
<evidence type="ECO:0000259" key="2">
    <source>
        <dbReference type="Pfam" id="PF02517"/>
    </source>
</evidence>
<dbReference type="PANTHER" id="PTHR39430:SF1">
    <property type="entry name" value="PROTEASE"/>
    <property type="match status" value="1"/>
</dbReference>
<feature type="transmembrane region" description="Helical" evidence="1">
    <location>
        <begin position="161"/>
        <end position="180"/>
    </location>
</feature>
<accession>A0ABW8TA69</accession>
<feature type="transmembrane region" description="Helical" evidence="1">
    <location>
        <begin position="128"/>
        <end position="149"/>
    </location>
</feature>
<gene>
    <name evidence="3" type="ORF">ACJDT4_02525</name>
</gene>
<reference evidence="3 4" key="1">
    <citation type="submission" date="2024-11" db="EMBL/GenBank/DDBJ databases">
        <authorList>
            <person name="Heng Y.C."/>
            <person name="Lim A.C.H."/>
            <person name="Lee J.K.Y."/>
            <person name="Kittelmann S."/>
        </authorList>
    </citation>
    <scope>NUCLEOTIDE SEQUENCE [LARGE SCALE GENOMIC DNA]</scope>
    <source>
        <strain evidence="3 4">WILCCON 0114</strain>
    </source>
</reference>
<feature type="transmembrane region" description="Helical" evidence="1">
    <location>
        <begin position="253"/>
        <end position="272"/>
    </location>
</feature>
<name>A0ABW8TA69_9CLOT</name>
<feature type="transmembrane region" description="Helical" evidence="1">
    <location>
        <begin position="192"/>
        <end position="213"/>
    </location>
</feature>
<sequence length="282" mass="31877">MSLRKLDKNLKIAIMALILTIIAAGIFGGFTLLMSKTKLELFNNGTVNTLIIEIIVTIVPCLVVKINSGGKFNLELISMKFEGNSLSNFFKGMGISLLMITTLVVTLMVTRIISIKGFGFQFAAVNKVLWSVFLVFLVAIFAGICEEIFCRGILLNYLAMWKGKIFALIVSSIVFTAFHITRYQDINSLTNVFLMGIILGITFIVTKSLYMPIGLHFAWDFYLDLWSTEKDPSLFIVNLNDKFRINYIDKVNGWAQIIIKIIVIIIFISIYIKRKNLVKEVE</sequence>
<evidence type="ECO:0000313" key="4">
    <source>
        <dbReference type="Proteomes" id="UP001623592"/>
    </source>
</evidence>
<feature type="transmembrane region" description="Helical" evidence="1">
    <location>
        <begin position="12"/>
        <end position="33"/>
    </location>
</feature>
<keyword evidence="1" id="KW-0812">Transmembrane</keyword>
<organism evidence="3 4">
    <name type="scientific">Clostridium neuense</name>
    <dbReference type="NCBI Taxonomy" id="1728934"/>
    <lineage>
        <taxon>Bacteria</taxon>
        <taxon>Bacillati</taxon>
        <taxon>Bacillota</taxon>
        <taxon>Clostridia</taxon>
        <taxon>Eubacteriales</taxon>
        <taxon>Clostridiaceae</taxon>
        <taxon>Clostridium</taxon>
    </lineage>
</organism>
<comment type="caution">
    <text evidence="3">The sequence shown here is derived from an EMBL/GenBank/DDBJ whole genome shotgun (WGS) entry which is preliminary data.</text>
</comment>
<evidence type="ECO:0000313" key="3">
    <source>
        <dbReference type="EMBL" id="MFL0249282.1"/>
    </source>
</evidence>
<dbReference type="Proteomes" id="UP001623592">
    <property type="component" value="Unassembled WGS sequence"/>
</dbReference>
<feature type="domain" description="CAAX prenyl protease 2/Lysostaphin resistance protein A-like" evidence="2">
    <location>
        <begin position="130"/>
        <end position="221"/>
    </location>
</feature>
<evidence type="ECO:0000256" key="1">
    <source>
        <dbReference type="SAM" id="Phobius"/>
    </source>
</evidence>
<keyword evidence="1" id="KW-0472">Membrane</keyword>
<dbReference type="Pfam" id="PF02517">
    <property type="entry name" value="Rce1-like"/>
    <property type="match status" value="1"/>
</dbReference>
<feature type="transmembrane region" description="Helical" evidence="1">
    <location>
        <begin position="86"/>
        <end position="107"/>
    </location>
</feature>
<dbReference type="RefSeq" id="WP_406785955.1">
    <property type="nucleotide sequence ID" value="NZ_JBJIAA010000002.1"/>
</dbReference>
<keyword evidence="4" id="KW-1185">Reference proteome</keyword>
<proteinExistence type="predicted"/>
<dbReference type="EC" id="3.4.-.-" evidence="3"/>